<feature type="region of interest" description="Disordered" evidence="1">
    <location>
        <begin position="189"/>
        <end position="218"/>
    </location>
</feature>
<feature type="compositionally biased region" description="Pro residues" evidence="1">
    <location>
        <begin position="189"/>
        <end position="200"/>
    </location>
</feature>
<reference evidence="3 4" key="1">
    <citation type="submission" date="2013-08" db="EMBL/GenBank/DDBJ databases">
        <authorList>
            <person name="Weinstock G."/>
            <person name="Sodergren E."/>
            <person name="Wylie T."/>
            <person name="Fulton L."/>
            <person name="Fulton R."/>
            <person name="Fronick C."/>
            <person name="O'Laughlin M."/>
            <person name="Godfrey J."/>
            <person name="Miner T."/>
            <person name="Herter B."/>
            <person name="Appelbaum E."/>
            <person name="Cordes M."/>
            <person name="Lek S."/>
            <person name="Wollam A."/>
            <person name="Pepin K.H."/>
            <person name="Palsikar V.B."/>
            <person name="Mitreva M."/>
            <person name="Wilson R.K."/>
        </authorList>
    </citation>
    <scope>NUCLEOTIDE SEQUENCE [LARGE SCALE GENOMIC DNA]</scope>
    <source>
        <strain evidence="3 4">F0542</strain>
    </source>
</reference>
<keyword evidence="2" id="KW-0472">Membrane</keyword>
<feature type="transmembrane region" description="Helical" evidence="2">
    <location>
        <begin position="230"/>
        <end position="251"/>
    </location>
</feature>
<dbReference type="EMBL" id="AWSE01000015">
    <property type="protein sequence ID" value="ERH25576.1"/>
    <property type="molecule type" value="Genomic_DNA"/>
</dbReference>
<feature type="region of interest" description="Disordered" evidence="1">
    <location>
        <begin position="1"/>
        <end position="33"/>
    </location>
</feature>
<dbReference type="HOGENOM" id="CLU_092297_0_0_11"/>
<dbReference type="Proteomes" id="UP000016536">
    <property type="component" value="Unassembled WGS sequence"/>
</dbReference>
<evidence type="ECO:0000313" key="3">
    <source>
        <dbReference type="EMBL" id="ERH25576.1"/>
    </source>
</evidence>
<dbReference type="PATRIC" id="fig|1321818.3.peg.315"/>
<evidence type="ECO:0000313" key="4">
    <source>
        <dbReference type="Proteomes" id="UP000016536"/>
    </source>
</evidence>
<sequence length="266" mass="27333">MQRHEGGEGQMIRMLRLVRPDRRTQTDRRRIDDRHPAGAPRVLAVVCSVLLASLAVLIPMGPVAKADTTTGPSTRGTASTVSPSTVAVGGTIMYTISGFPSGATVQVLIDDGTPGGSQSPENEVVTTVTVKEDGTASGSFELPDYVEQGNHWLRFRVSGAQGGNAADYTNKSPYFTVSGVTVIGGAAPPTVPAAPTPPPHQVAATGGSKGASASGIQAAGPGAEPAGFPIIGASILALSMILVVLSVLVAVNRRRMAAYQRRRAAV</sequence>
<proteinExistence type="predicted"/>
<feature type="compositionally biased region" description="Basic and acidic residues" evidence="1">
    <location>
        <begin position="18"/>
        <end position="33"/>
    </location>
</feature>
<accession>U1QUF6</accession>
<feature type="transmembrane region" description="Helical" evidence="2">
    <location>
        <begin position="38"/>
        <end position="58"/>
    </location>
</feature>
<evidence type="ECO:0000256" key="2">
    <source>
        <dbReference type="SAM" id="Phobius"/>
    </source>
</evidence>
<name>U1QUF6_9ACTO</name>
<feature type="compositionally biased region" description="Low complexity" evidence="1">
    <location>
        <begin position="201"/>
        <end position="218"/>
    </location>
</feature>
<keyword evidence="4" id="KW-1185">Reference proteome</keyword>
<comment type="caution">
    <text evidence="3">The sequence shown here is derived from an EMBL/GenBank/DDBJ whole genome shotgun (WGS) entry which is preliminary data.</text>
</comment>
<dbReference type="AlphaFoldDB" id="U1QUF6"/>
<evidence type="ECO:0000256" key="1">
    <source>
        <dbReference type="SAM" id="MobiDB-lite"/>
    </source>
</evidence>
<evidence type="ECO:0008006" key="5">
    <source>
        <dbReference type="Google" id="ProtNLM"/>
    </source>
</evidence>
<organism evidence="3 4">
    <name type="scientific">Actinomyces johnsonii F0542</name>
    <dbReference type="NCBI Taxonomy" id="1321818"/>
    <lineage>
        <taxon>Bacteria</taxon>
        <taxon>Bacillati</taxon>
        <taxon>Actinomycetota</taxon>
        <taxon>Actinomycetes</taxon>
        <taxon>Actinomycetales</taxon>
        <taxon>Actinomycetaceae</taxon>
        <taxon>Actinomyces</taxon>
    </lineage>
</organism>
<gene>
    <name evidence="3" type="ORF">HMPREF1979_00380</name>
</gene>
<keyword evidence="2" id="KW-0812">Transmembrane</keyword>
<protein>
    <recommendedName>
        <fullName evidence="5">DNA-directed RNA polymerase II</fullName>
    </recommendedName>
</protein>
<keyword evidence="2" id="KW-1133">Transmembrane helix</keyword>